<feature type="signal peptide" evidence="1">
    <location>
        <begin position="1"/>
        <end position="21"/>
    </location>
</feature>
<keyword evidence="1" id="KW-0732">Signal</keyword>
<evidence type="ECO:0008006" key="4">
    <source>
        <dbReference type="Google" id="ProtNLM"/>
    </source>
</evidence>
<feature type="chain" id="PRO_5006857488" description="Ecp2 effector protein domain-containing protein" evidence="1">
    <location>
        <begin position="22"/>
        <end position="204"/>
    </location>
</feature>
<dbReference type="EMBL" id="CDMC01000005">
    <property type="protein sequence ID" value="CEL05883.1"/>
    <property type="molecule type" value="Genomic_DNA"/>
</dbReference>
<evidence type="ECO:0000313" key="3">
    <source>
        <dbReference type="Proteomes" id="UP000054771"/>
    </source>
</evidence>
<sequence length="204" mass="22658">MRNIMMILAIWFATFAMMALALPTPDTDIAYFNETEATVASQAFGATTADETFPIQLLGIDPSFVPAEPADLAFDSAEPTDTASLDNAKDDNPYWDVECHPNGYGQAEMGSIRTGIKHLRKQTEDTVLQPNHCTRLFCKHHSAIIWCNVANGVQDITIKSIGDAANIVFKKCPWHFGYAPTSLAGILRHVDRFQVIVKEDHWKC</sequence>
<keyword evidence="3" id="KW-1185">Reference proteome</keyword>
<dbReference type="OrthoDB" id="10334772at2759"/>
<dbReference type="PANTHER" id="PTHR35605:SF1">
    <property type="entry name" value="ECP2 EFFECTOR PROTEIN DOMAIN-CONTAINING PROTEIN-RELATED"/>
    <property type="match status" value="1"/>
</dbReference>
<accession>A0A0U5G2B3</accession>
<evidence type="ECO:0000256" key="1">
    <source>
        <dbReference type="SAM" id="SignalP"/>
    </source>
</evidence>
<dbReference type="PANTHER" id="PTHR35605">
    <property type="entry name" value="ECP2 EFFECTOR PROTEIN DOMAIN-CONTAINING PROTEIN-RELATED"/>
    <property type="match status" value="1"/>
</dbReference>
<dbReference type="AlphaFoldDB" id="A0A0U5G2B3"/>
<reference evidence="3" key="1">
    <citation type="journal article" date="2016" name="Genome Announc.">
        <title>Draft genome sequences of fungus Aspergillus calidoustus.</title>
        <authorList>
            <person name="Horn F."/>
            <person name="Linde J."/>
            <person name="Mattern D.J."/>
            <person name="Walther G."/>
            <person name="Guthke R."/>
            <person name="Scherlach K."/>
            <person name="Martin K."/>
            <person name="Brakhage A.A."/>
            <person name="Petzke L."/>
            <person name="Valiante V."/>
        </authorList>
    </citation>
    <scope>NUCLEOTIDE SEQUENCE [LARGE SCALE GENOMIC DNA]</scope>
    <source>
        <strain evidence="3">SF006504</strain>
    </source>
</reference>
<name>A0A0U5G2B3_ASPCI</name>
<proteinExistence type="predicted"/>
<protein>
    <recommendedName>
        <fullName evidence="4">Ecp2 effector protein domain-containing protein</fullName>
    </recommendedName>
</protein>
<dbReference type="Proteomes" id="UP000054771">
    <property type="component" value="Unassembled WGS sequence"/>
</dbReference>
<organism evidence="2 3">
    <name type="scientific">Aspergillus calidoustus</name>
    <dbReference type="NCBI Taxonomy" id="454130"/>
    <lineage>
        <taxon>Eukaryota</taxon>
        <taxon>Fungi</taxon>
        <taxon>Dikarya</taxon>
        <taxon>Ascomycota</taxon>
        <taxon>Pezizomycotina</taxon>
        <taxon>Eurotiomycetes</taxon>
        <taxon>Eurotiomycetidae</taxon>
        <taxon>Eurotiales</taxon>
        <taxon>Aspergillaceae</taxon>
        <taxon>Aspergillus</taxon>
        <taxon>Aspergillus subgen. Nidulantes</taxon>
    </lineage>
</organism>
<evidence type="ECO:0000313" key="2">
    <source>
        <dbReference type="EMBL" id="CEL05883.1"/>
    </source>
</evidence>
<gene>
    <name evidence="2" type="ORF">ASPCAL06995</name>
</gene>